<sequence>MVLVKRIKLNQYIRCHLYFVSRYCHGGGVDGEDVRVIPFGGEVDDPLYTDLPEPHRCKSERKPYITPMKTLIKRAKEERELTKSNPCRVLEHPPDNGLLVPELVEVSRRVYWARESLLIGISKLLAFTPVLKCRSCSEVHVGHIGHEIRTCTGPRSGFRSAMHDWRRGGLNDVVNFPKCFHLYDRVGKPRVVHDERYDVPRIPAILELSIQAGVDLEQYPVRRRTKPVYSIEGRIVDFDPKIGENDANCDKDSSDNSLEIDSGFRTPVEDGKGDSVKDLIHPMVRLNLENGRSLKELSIGTMESWFEMISGARKIMEKYFVWTCGYCPEVQVGPKGHKLRMCKASKHQSRDGLHAWQEAAIDDLVGPNYVWHVRDTSGPPLCNNLKRYYGKAPAVVELCVQAGAPVPEQYRSMMRLDVVPPDIDEADLVA</sequence>
<evidence type="ECO:0000259" key="2">
    <source>
        <dbReference type="PROSITE" id="PS51499"/>
    </source>
</evidence>
<dbReference type="KEGG" id="soe:110784611"/>
<dbReference type="Proteomes" id="UP000813463">
    <property type="component" value="Chromosome 5"/>
</dbReference>
<name>A0A9R0JRS9_SPIOL</name>
<feature type="domain" description="APO" evidence="2">
    <location>
        <begin position="132"/>
        <end position="218"/>
    </location>
</feature>
<dbReference type="RefSeq" id="XP_056684429.1">
    <property type="nucleotide sequence ID" value="XM_056828451.1"/>
</dbReference>
<evidence type="ECO:0000313" key="3">
    <source>
        <dbReference type="Proteomes" id="UP000813463"/>
    </source>
</evidence>
<dbReference type="OrthoDB" id="1926485at2759"/>
<gene>
    <name evidence="4 5 6 7" type="primary">LOC110784611</name>
</gene>
<feature type="region of interest" description="Disordered" evidence="1">
    <location>
        <begin position="246"/>
        <end position="265"/>
    </location>
</feature>
<dbReference type="PANTHER" id="PTHR10388">
    <property type="entry name" value="EUKARYOTIC TRANSLATION INITIATION FACTOR SUI1"/>
    <property type="match status" value="1"/>
</dbReference>
<dbReference type="GO" id="GO:0003723">
    <property type="term" value="F:RNA binding"/>
    <property type="evidence" value="ECO:0000318"/>
    <property type="project" value="GO_Central"/>
</dbReference>
<accession>A0A9R0JRS9</accession>
<dbReference type="Pfam" id="PF05634">
    <property type="entry name" value="APO_RNA-bind"/>
    <property type="match status" value="2"/>
</dbReference>
<dbReference type="RefSeq" id="XP_056684430.1">
    <property type="nucleotide sequence ID" value="XM_056828452.1"/>
</dbReference>
<keyword evidence="3" id="KW-1185">Reference proteome</keyword>
<dbReference type="PROSITE" id="PS51499">
    <property type="entry name" value="APO"/>
    <property type="match status" value="2"/>
</dbReference>
<dbReference type="GeneID" id="110784611"/>
<evidence type="ECO:0000313" key="4">
    <source>
        <dbReference type="RefSeq" id="XP_021844751.1"/>
    </source>
</evidence>
<evidence type="ECO:0000313" key="5">
    <source>
        <dbReference type="RefSeq" id="XP_021844752.1"/>
    </source>
</evidence>
<dbReference type="InterPro" id="IPR023342">
    <property type="entry name" value="APO_dom"/>
</dbReference>
<dbReference type="AlphaFoldDB" id="A0A9R0JRS9"/>
<organism evidence="3 4">
    <name type="scientific">Spinacia oleracea</name>
    <name type="common">Spinach</name>
    <dbReference type="NCBI Taxonomy" id="3562"/>
    <lineage>
        <taxon>Eukaryota</taxon>
        <taxon>Viridiplantae</taxon>
        <taxon>Streptophyta</taxon>
        <taxon>Embryophyta</taxon>
        <taxon>Tracheophyta</taxon>
        <taxon>Spermatophyta</taxon>
        <taxon>Magnoliopsida</taxon>
        <taxon>eudicotyledons</taxon>
        <taxon>Gunneridae</taxon>
        <taxon>Pentapetalae</taxon>
        <taxon>Caryophyllales</taxon>
        <taxon>Chenopodiaceae</taxon>
        <taxon>Chenopodioideae</taxon>
        <taxon>Anserineae</taxon>
        <taxon>Spinacia</taxon>
    </lineage>
</organism>
<dbReference type="RefSeq" id="XP_021844751.1">
    <property type="nucleotide sequence ID" value="XM_021989059.1"/>
</dbReference>
<evidence type="ECO:0000256" key="1">
    <source>
        <dbReference type="SAM" id="MobiDB-lite"/>
    </source>
</evidence>
<evidence type="ECO:0000313" key="6">
    <source>
        <dbReference type="RefSeq" id="XP_056684429.1"/>
    </source>
</evidence>
<reference evidence="4 5" key="2">
    <citation type="submission" date="2025-04" db="UniProtKB">
        <authorList>
            <consortium name="RefSeq"/>
        </authorList>
    </citation>
    <scope>IDENTIFICATION</scope>
    <source>
        <tissue evidence="6 7">Leaf</tissue>
    </source>
</reference>
<evidence type="ECO:0000313" key="7">
    <source>
        <dbReference type="RefSeq" id="XP_056684430.1"/>
    </source>
</evidence>
<reference evidence="3" key="1">
    <citation type="journal article" date="2021" name="Nat. Commun.">
        <title>Genomic analyses provide insights into spinach domestication and the genetic basis of agronomic traits.</title>
        <authorList>
            <person name="Cai X."/>
            <person name="Sun X."/>
            <person name="Xu C."/>
            <person name="Sun H."/>
            <person name="Wang X."/>
            <person name="Ge C."/>
            <person name="Zhang Z."/>
            <person name="Wang Q."/>
            <person name="Fei Z."/>
            <person name="Jiao C."/>
            <person name="Wang Q."/>
        </authorList>
    </citation>
    <scope>NUCLEOTIDE SEQUENCE [LARGE SCALE GENOMIC DNA]</scope>
    <source>
        <strain evidence="3">cv. Varoflay</strain>
    </source>
</reference>
<proteinExistence type="predicted"/>
<protein>
    <submittedName>
        <fullName evidence="4 5">APO protein 3, mitochondrial</fullName>
    </submittedName>
</protein>
<dbReference type="RefSeq" id="XP_021844752.1">
    <property type="nucleotide sequence ID" value="XM_021989060.1"/>
</dbReference>
<feature type="domain" description="APO" evidence="2">
    <location>
        <begin position="323"/>
        <end position="408"/>
    </location>
</feature>